<gene>
    <name evidence="1" type="ordered locus">Rmet_6383</name>
</gene>
<evidence type="ECO:0000313" key="2">
    <source>
        <dbReference type="Proteomes" id="UP000002429"/>
    </source>
</evidence>
<dbReference type="EMBL" id="CP000354">
    <property type="protein sequence ID" value="ADC45360.1"/>
    <property type="molecule type" value="Genomic_DNA"/>
</dbReference>
<geneLocation type="plasmid" evidence="1 2">
    <name>pMOL30</name>
</geneLocation>
<dbReference type="KEGG" id="rme:Rmet_6383"/>
<keyword evidence="2" id="KW-1185">Reference proteome</keyword>
<keyword evidence="1" id="KW-0614">Plasmid</keyword>
<reference evidence="2" key="1">
    <citation type="journal article" date="2010" name="PLoS ONE">
        <title>The complete genome sequence of Cupriavidus metallidurans strain CH34, a master survivalist in harsh and anthropogenic environments.</title>
        <authorList>
            <person name="Janssen P.J."/>
            <person name="Van Houdt R."/>
            <person name="Moors H."/>
            <person name="Monsieurs P."/>
            <person name="Morin N."/>
            <person name="Michaux A."/>
            <person name="Benotmane M.A."/>
            <person name="Leys N."/>
            <person name="Vallaeys T."/>
            <person name="Lapidus A."/>
            <person name="Monchy S."/>
            <person name="Medigue C."/>
            <person name="Taghavi S."/>
            <person name="McCorkle S."/>
            <person name="Dunn J."/>
            <person name="van der Lelie D."/>
            <person name="Mergeay M."/>
        </authorList>
    </citation>
    <scope>NUCLEOTIDE SEQUENCE [LARGE SCALE GENOMIC DNA]</scope>
    <source>
        <strain evidence="2">ATCC 43123 / DSM 2839 / NBRC 102507 / CH34</strain>
    </source>
</reference>
<evidence type="ECO:0000313" key="1">
    <source>
        <dbReference type="EMBL" id="ADC45360.1"/>
    </source>
</evidence>
<protein>
    <submittedName>
        <fullName evidence="1">Uncharacterized protein</fullName>
    </submittedName>
</protein>
<name>D3DYJ0_CUPMC</name>
<dbReference type="HOGENOM" id="CLU_2036077_0_0_4"/>
<sequence length="121" mass="13027">MVELSVAQRTWRTVQGLVASDFEVQFANPDGAPAFADENLGMVIHRLSPWQKGIAACDGRRLPRISEILIVMSARPKAPQAPKSRSIGPKFSCGGSFGSCRFVGCRDSIAEFLCGTQGASR</sequence>
<dbReference type="AlphaFoldDB" id="D3DYJ0"/>
<accession>D3DYJ0</accession>
<proteinExistence type="predicted"/>
<organism evidence="1 2">
    <name type="scientific">Cupriavidus metallidurans (strain ATCC 43123 / DSM 2839 / NBRC 102507 / CH34)</name>
    <name type="common">Ralstonia metallidurans</name>
    <dbReference type="NCBI Taxonomy" id="266264"/>
    <lineage>
        <taxon>Bacteria</taxon>
        <taxon>Pseudomonadati</taxon>
        <taxon>Pseudomonadota</taxon>
        <taxon>Betaproteobacteria</taxon>
        <taxon>Burkholderiales</taxon>
        <taxon>Burkholderiaceae</taxon>
        <taxon>Cupriavidus</taxon>
    </lineage>
</organism>
<dbReference type="Proteomes" id="UP000002429">
    <property type="component" value="Plasmid pMOL30"/>
</dbReference>